<dbReference type="HOGENOM" id="CLU_526954_0_0_1"/>
<evidence type="ECO:0000313" key="2">
    <source>
        <dbReference type="EMBL" id="KIK32038.1"/>
    </source>
</evidence>
<feature type="compositionally biased region" description="Basic and acidic residues" evidence="1">
    <location>
        <begin position="446"/>
        <end position="458"/>
    </location>
</feature>
<accession>A0A0D0AJC5</accession>
<protein>
    <submittedName>
        <fullName evidence="2">Uncharacterized protein</fullName>
    </submittedName>
</protein>
<keyword evidence="3" id="KW-1185">Reference proteome</keyword>
<gene>
    <name evidence="2" type="ORF">CY34DRAFT_111139</name>
</gene>
<feature type="compositionally biased region" description="Polar residues" evidence="1">
    <location>
        <begin position="390"/>
        <end position="417"/>
    </location>
</feature>
<dbReference type="Proteomes" id="UP000054485">
    <property type="component" value="Unassembled WGS sequence"/>
</dbReference>
<dbReference type="InParanoid" id="A0A0D0AJC5"/>
<feature type="compositionally biased region" description="Basic and acidic residues" evidence="1">
    <location>
        <begin position="472"/>
        <end position="482"/>
    </location>
</feature>
<proteinExistence type="predicted"/>
<dbReference type="OrthoDB" id="2648847at2759"/>
<evidence type="ECO:0000313" key="3">
    <source>
        <dbReference type="Proteomes" id="UP000054485"/>
    </source>
</evidence>
<dbReference type="STRING" id="930992.A0A0D0AJC5"/>
<reference evidence="2 3" key="1">
    <citation type="submission" date="2014-04" db="EMBL/GenBank/DDBJ databases">
        <authorList>
            <consortium name="DOE Joint Genome Institute"/>
            <person name="Kuo A."/>
            <person name="Ruytinx J."/>
            <person name="Rineau F."/>
            <person name="Colpaert J."/>
            <person name="Kohler A."/>
            <person name="Nagy L.G."/>
            <person name="Floudas D."/>
            <person name="Copeland A."/>
            <person name="Barry K.W."/>
            <person name="Cichocki N."/>
            <person name="Veneault-Fourrey C."/>
            <person name="LaButti K."/>
            <person name="Lindquist E.A."/>
            <person name="Lipzen A."/>
            <person name="Lundell T."/>
            <person name="Morin E."/>
            <person name="Murat C."/>
            <person name="Sun H."/>
            <person name="Tunlid A."/>
            <person name="Henrissat B."/>
            <person name="Grigoriev I.V."/>
            <person name="Hibbett D.S."/>
            <person name="Martin F."/>
            <person name="Nordberg H.P."/>
            <person name="Cantor M.N."/>
            <person name="Hua S.X."/>
        </authorList>
    </citation>
    <scope>NUCLEOTIDE SEQUENCE [LARGE SCALE GENOMIC DNA]</scope>
    <source>
        <strain evidence="2 3">UH-Slu-Lm8-n1</strain>
    </source>
</reference>
<dbReference type="AlphaFoldDB" id="A0A0D0AJC5"/>
<reference evidence="3" key="2">
    <citation type="submission" date="2015-01" db="EMBL/GenBank/DDBJ databases">
        <title>Evolutionary Origins and Diversification of the Mycorrhizal Mutualists.</title>
        <authorList>
            <consortium name="DOE Joint Genome Institute"/>
            <consortium name="Mycorrhizal Genomics Consortium"/>
            <person name="Kohler A."/>
            <person name="Kuo A."/>
            <person name="Nagy L.G."/>
            <person name="Floudas D."/>
            <person name="Copeland A."/>
            <person name="Barry K.W."/>
            <person name="Cichocki N."/>
            <person name="Veneault-Fourrey C."/>
            <person name="LaButti K."/>
            <person name="Lindquist E.A."/>
            <person name="Lipzen A."/>
            <person name="Lundell T."/>
            <person name="Morin E."/>
            <person name="Murat C."/>
            <person name="Riley R."/>
            <person name="Ohm R."/>
            <person name="Sun H."/>
            <person name="Tunlid A."/>
            <person name="Henrissat B."/>
            <person name="Grigoriev I.V."/>
            <person name="Hibbett D.S."/>
            <person name="Martin F."/>
        </authorList>
    </citation>
    <scope>NUCLEOTIDE SEQUENCE [LARGE SCALE GENOMIC DNA]</scope>
    <source>
        <strain evidence="3">UH-Slu-Lm8-n1</strain>
    </source>
</reference>
<evidence type="ECO:0000256" key="1">
    <source>
        <dbReference type="SAM" id="MobiDB-lite"/>
    </source>
</evidence>
<name>A0A0D0AJC5_9AGAM</name>
<sequence length="517" mass="57353">MFPDFPAEHIYTAEEERAIASGLDTRRVQLATWFRWQINPARLRRSTGARGVLKFDAVLAGGVDLKGTRAPQKLDVYSNMYYEKKVKGVADDAIQNEHITNRGPKLNKRREMTRRMYSDESEDVKAKIDKKYQKLKARYVKQRQRLKSGKPTKVDDMSKIKAIRELGPMLDRILKYLGHATGGWKFTVLMGGHDPSTGEVSMFNYHVGELESGAQFDQVCPNFDAVQNSFLEFVKDVIAFEATLPQEAESDEGESPVESDSESLDLDHVWEKRNFDDLYWMTPQSDRTDLPATSSSCGDQSCDDDVGITDSPCDASTNCNVGATGNASTTLVDTSGDASSFGFSFTPDDPDPILTGNINFSAFDSQAFFAAINDPNFDISALDSGFSSRNLDTSNAPSQQSFEPVHLDTSNTPSQLSLERVHPRLPTPNPVPETLLPPVPPQSNVEIEKRNGESELATRPEGAVGSGRRKRGAGDAKLDEPPAQRAPRLRARNNVPFNPRERDNEIGVPTRRTARRS</sequence>
<feature type="region of interest" description="Disordered" evidence="1">
    <location>
        <begin position="390"/>
        <end position="517"/>
    </location>
</feature>
<feature type="compositionally biased region" description="Pro residues" evidence="1">
    <location>
        <begin position="425"/>
        <end position="441"/>
    </location>
</feature>
<dbReference type="EMBL" id="KN836451">
    <property type="protein sequence ID" value="KIK32038.1"/>
    <property type="molecule type" value="Genomic_DNA"/>
</dbReference>
<organism evidence="2 3">
    <name type="scientific">Suillus luteus UH-Slu-Lm8-n1</name>
    <dbReference type="NCBI Taxonomy" id="930992"/>
    <lineage>
        <taxon>Eukaryota</taxon>
        <taxon>Fungi</taxon>
        <taxon>Dikarya</taxon>
        <taxon>Basidiomycota</taxon>
        <taxon>Agaricomycotina</taxon>
        <taxon>Agaricomycetes</taxon>
        <taxon>Agaricomycetidae</taxon>
        <taxon>Boletales</taxon>
        <taxon>Suillineae</taxon>
        <taxon>Suillaceae</taxon>
        <taxon>Suillus</taxon>
    </lineage>
</organism>